<feature type="active site" description="Proton donor/acceptor" evidence="3">
    <location>
        <position position="138"/>
    </location>
</feature>
<organism evidence="5 6">
    <name type="scientific">Rathayibacter caricis DSM 15933</name>
    <dbReference type="NCBI Taxonomy" id="1328867"/>
    <lineage>
        <taxon>Bacteria</taxon>
        <taxon>Bacillati</taxon>
        <taxon>Actinomycetota</taxon>
        <taxon>Actinomycetes</taxon>
        <taxon>Micrococcales</taxon>
        <taxon>Microbacteriaceae</taxon>
        <taxon>Rathayibacter</taxon>
    </lineage>
</organism>
<dbReference type="InterPro" id="IPR002220">
    <property type="entry name" value="DapA-like"/>
</dbReference>
<dbReference type="PANTHER" id="PTHR12128">
    <property type="entry name" value="DIHYDRODIPICOLINATE SYNTHASE"/>
    <property type="match status" value="1"/>
</dbReference>
<feature type="binding site" evidence="4">
    <location>
        <position position="50"/>
    </location>
    <ligand>
        <name>pyruvate</name>
        <dbReference type="ChEBI" id="CHEBI:15361"/>
    </ligand>
</feature>
<evidence type="ECO:0000256" key="3">
    <source>
        <dbReference type="PIRSR" id="PIRSR001365-1"/>
    </source>
</evidence>
<dbReference type="PANTHER" id="PTHR12128:SF19">
    <property type="entry name" value="5-DEHYDRO-4-DEOXYGLUCARATE DEHYDRATASE 2-RELATED"/>
    <property type="match status" value="1"/>
</dbReference>
<dbReference type="InterPro" id="IPR013785">
    <property type="entry name" value="Aldolase_TIM"/>
</dbReference>
<dbReference type="AlphaFoldDB" id="A0A2T4UYT8"/>
<dbReference type="CDD" id="cd00408">
    <property type="entry name" value="DHDPS-like"/>
    <property type="match status" value="1"/>
</dbReference>
<proteinExistence type="inferred from homology"/>
<dbReference type="GO" id="GO:0008840">
    <property type="term" value="F:4-hydroxy-tetrahydrodipicolinate synthase activity"/>
    <property type="evidence" value="ECO:0007669"/>
    <property type="project" value="TreeGrafter"/>
</dbReference>
<keyword evidence="1 2" id="KW-0456">Lyase</keyword>
<keyword evidence="6" id="KW-1185">Reference proteome</keyword>
<evidence type="ECO:0000256" key="2">
    <source>
        <dbReference type="PIRNR" id="PIRNR001365"/>
    </source>
</evidence>
<evidence type="ECO:0000313" key="6">
    <source>
        <dbReference type="Proteomes" id="UP000241085"/>
    </source>
</evidence>
<dbReference type="EMBL" id="PZPL01000001">
    <property type="protein sequence ID" value="PTL74668.1"/>
    <property type="molecule type" value="Genomic_DNA"/>
</dbReference>
<accession>A0A2T4UYT8</accession>
<dbReference type="Pfam" id="PF00701">
    <property type="entry name" value="DHDPS"/>
    <property type="match status" value="1"/>
</dbReference>
<gene>
    <name evidence="5" type="ORF">C1I63_07485</name>
</gene>
<protein>
    <submittedName>
        <fullName evidence="5">Dihydrodipicolinate synthase family protein</fullName>
    </submittedName>
</protein>
<dbReference type="SMART" id="SM01130">
    <property type="entry name" value="DHDPS"/>
    <property type="match status" value="1"/>
</dbReference>
<evidence type="ECO:0000313" key="5">
    <source>
        <dbReference type="EMBL" id="PTL74668.1"/>
    </source>
</evidence>
<comment type="caution">
    <text evidence="5">The sequence shown here is derived from an EMBL/GenBank/DDBJ whole genome shotgun (WGS) entry which is preliminary data.</text>
</comment>
<dbReference type="Gene3D" id="3.20.20.70">
    <property type="entry name" value="Aldolase class I"/>
    <property type="match status" value="1"/>
</dbReference>
<evidence type="ECO:0000256" key="1">
    <source>
        <dbReference type="ARBA" id="ARBA00023239"/>
    </source>
</evidence>
<evidence type="ECO:0000256" key="4">
    <source>
        <dbReference type="PIRSR" id="PIRSR001365-2"/>
    </source>
</evidence>
<comment type="similarity">
    <text evidence="2">Belongs to the DapA family.</text>
</comment>
<dbReference type="SUPFAM" id="SSF51569">
    <property type="entry name" value="Aldolase"/>
    <property type="match status" value="1"/>
</dbReference>
<sequence>MLAARASLSDVVAIPVTPFRDGVLALDVYAALLERLLDAGVRVLTPNGNTSEFYALRPEERRELLAVTGELARGRAAVLAGVGLDVATAVADARLAAEHGATMAMIHQPVHPYVSRAGWIGYHAEIAAAVPGLGIVLYVKSTTVDGGMIRELGERACSVIGVKYAVPDPVHFAKVRREAGAERFTWIAGLAEPYALSYAAHGATGFTSGLVTVNPHLSLDLRDALRRGDLEAARTMVDSIAAFEELRAANTNADNVSVIKEALEQLGLASAEVRAPSSPLTPAGREAVSGILAEWALERSLLAPGARALATT</sequence>
<feature type="active site" description="Schiff-base intermediate with substrate" evidence="3">
    <location>
        <position position="163"/>
    </location>
</feature>
<reference evidence="5 6" key="1">
    <citation type="submission" date="2018-03" db="EMBL/GenBank/DDBJ databases">
        <title>Bacteriophage NCPPB3778 and a type I-E CRISPR drive the evolution of the US Biological Select Agent, Rathayibacter toxicus.</title>
        <authorList>
            <person name="Davis E.W.II."/>
            <person name="Tabima J.F."/>
            <person name="Weisberg A.J."/>
            <person name="Dantas Lopes L."/>
            <person name="Wiseman M.S."/>
            <person name="Wiseman M.S."/>
            <person name="Pupko T."/>
            <person name="Belcher M.S."/>
            <person name="Sechler A.J."/>
            <person name="Tancos M.A."/>
            <person name="Schroeder B.K."/>
            <person name="Murray T.D."/>
            <person name="Luster D.G."/>
            <person name="Schneider W.L."/>
            <person name="Rogers E."/>
            <person name="Andreote F.D."/>
            <person name="Grunwald N.J."/>
            <person name="Putnam M.L."/>
            <person name="Chang J.H."/>
        </authorList>
    </citation>
    <scope>NUCLEOTIDE SEQUENCE [LARGE SCALE GENOMIC DNA]</scope>
    <source>
        <strain evidence="5 6">DSM 15933</strain>
    </source>
</reference>
<dbReference type="Proteomes" id="UP000241085">
    <property type="component" value="Unassembled WGS sequence"/>
</dbReference>
<name>A0A2T4UYT8_9MICO</name>
<dbReference type="PIRSF" id="PIRSF001365">
    <property type="entry name" value="DHDPS"/>
    <property type="match status" value="1"/>
</dbReference>